<keyword evidence="1" id="KW-0677">Repeat</keyword>
<keyword evidence="2" id="KW-0802">TPR repeat</keyword>
<dbReference type="RefSeq" id="WP_144006228.1">
    <property type="nucleotide sequence ID" value="NZ_FUXK01000014.1"/>
</dbReference>
<evidence type="ECO:0000313" key="4">
    <source>
        <dbReference type="Proteomes" id="UP000190065"/>
    </source>
</evidence>
<dbReference type="InterPro" id="IPR019734">
    <property type="entry name" value="TPR_rpt"/>
</dbReference>
<evidence type="ECO:0000256" key="2">
    <source>
        <dbReference type="ARBA" id="ARBA00022803"/>
    </source>
</evidence>
<evidence type="ECO:0000313" key="3">
    <source>
        <dbReference type="EMBL" id="SJZ89114.1"/>
    </source>
</evidence>
<dbReference type="Pfam" id="PF12895">
    <property type="entry name" value="ANAPC3"/>
    <property type="match status" value="1"/>
</dbReference>
<dbReference type="STRING" id="28136.SAMN02745202_01377"/>
<sequence>MSSNPLDLSDEATLQQALSQYENALKMGETVYIDSTLLWDIAQHYQYDEGDDKAAEEAVDYALRLFPNDDDFLNYKIELLLEKVDEEKYFLNEPNLNQQYLAEAKELVTRITEQDTEDYVLTLARILLKKTTDSIWKHDENEAADERLWQHIANHNIDLSDDAYMEIAEGFDRLLLPKRADEWLSRCKDKENSDYLDLLATIKWNRLRYADAAKAHEKLVEQQPYSAFDWVYLAETQYKTKQYKESFESCEFALAIAPNLSTAWYTKGKCYLKRHRPYEAIDCFNHMFKDKNYHIDYKMMSGMGSAFLMLENYEGAVEMFEHAEEDGLPYNDEYERVMKDKATALFHLDRSNEAIECLEALEESQTYDPMETTFEAVDIALEHFEYIWSINTLMGIYQEGYDDEAILDRLFDMMDRFFSEGNDEAGSEIVLYLFSDSDALQRPTFEAYKALFYRFHNNPYDSYFCMCRVVESGDRDAIDVLVYNIEPVPLGADPGKYYVNLKYLLDKYGYSVDYYEDENENEET</sequence>
<organism evidence="3 4">
    <name type="scientific">Segatella oulorum</name>
    <dbReference type="NCBI Taxonomy" id="28136"/>
    <lineage>
        <taxon>Bacteria</taxon>
        <taxon>Pseudomonadati</taxon>
        <taxon>Bacteroidota</taxon>
        <taxon>Bacteroidia</taxon>
        <taxon>Bacteroidales</taxon>
        <taxon>Prevotellaceae</taxon>
        <taxon>Segatella</taxon>
    </lineage>
</organism>
<dbReference type="PANTHER" id="PTHR44943">
    <property type="entry name" value="CELLULOSE SYNTHASE OPERON PROTEIN C"/>
    <property type="match status" value="1"/>
</dbReference>
<dbReference type="PANTHER" id="PTHR44943:SF4">
    <property type="entry name" value="TPR REPEAT-CONTAINING PROTEIN MJ0798"/>
    <property type="match status" value="1"/>
</dbReference>
<evidence type="ECO:0000256" key="1">
    <source>
        <dbReference type="ARBA" id="ARBA00022737"/>
    </source>
</evidence>
<protein>
    <submittedName>
        <fullName evidence="3">TPR repeat-containing protein</fullName>
    </submittedName>
</protein>
<name>A0A1T4PC64_9BACT</name>
<accession>A0A1T4PC64</accession>
<reference evidence="3 4" key="1">
    <citation type="submission" date="2017-02" db="EMBL/GenBank/DDBJ databases">
        <authorList>
            <person name="Peterson S.W."/>
        </authorList>
    </citation>
    <scope>NUCLEOTIDE SEQUENCE [LARGE SCALE GENOMIC DNA]</scope>
    <source>
        <strain evidence="3 4">ATCC 43324</strain>
    </source>
</reference>
<proteinExistence type="predicted"/>
<dbReference type="Gene3D" id="1.25.40.10">
    <property type="entry name" value="Tetratricopeptide repeat domain"/>
    <property type="match status" value="2"/>
</dbReference>
<dbReference type="Proteomes" id="UP000190065">
    <property type="component" value="Unassembled WGS sequence"/>
</dbReference>
<gene>
    <name evidence="3" type="ORF">SAMN02745202_01377</name>
</gene>
<dbReference type="EMBL" id="FUXK01000014">
    <property type="protein sequence ID" value="SJZ89114.1"/>
    <property type="molecule type" value="Genomic_DNA"/>
</dbReference>
<dbReference type="eggNOG" id="COG0457">
    <property type="taxonomic scope" value="Bacteria"/>
</dbReference>
<dbReference type="InterPro" id="IPR051685">
    <property type="entry name" value="Ycf3/AcsC/BcsC/TPR_MFPF"/>
</dbReference>
<dbReference type="InterPro" id="IPR011990">
    <property type="entry name" value="TPR-like_helical_dom_sf"/>
</dbReference>
<dbReference type="SMART" id="SM00028">
    <property type="entry name" value="TPR"/>
    <property type="match status" value="5"/>
</dbReference>
<dbReference type="SUPFAM" id="SSF48452">
    <property type="entry name" value="TPR-like"/>
    <property type="match status" value="1"/>
</dbReference>
<dbReference type="AlphaFoldDB" id="A0A1T4PC64"/>